<proteinExistence type="inferred from homology"/>
<dbReference type="InterPro" id="IPR013131">
    <property type="entry name" value="Mannitol_DH_N"/>
</dbReference>
<gene>
    <name evidence="7" type="primary">mtlD</name>
    <name evidence="10" type="ORF">UAU_03065</name>
</gene>
<dbReference type="InterPro" id="IPR013118">
    <property type="entry name" value="Mannitol_DH_C"/>
</dbReference>
<organism evidence="10 11">
    <name type="scientific">Enterococcus pallens ATCC BAA-351</name>
    <dbReference type="NCBI Taxonomy" id="1158607"/>
    <lineage>
        <taxon>Bacteria</taxon>
        <taxon>Bacillati</taxon>
        <taxon>Bacillota</taxon>
        <taxon>Bacilli</taxon>
        <taxon>Lactobacillales</taxon>
        <taxon>Enterococcaceae</taxon>
        <taxon>Enterococcus</taxon>
    </lineage>
</organism>
<dbReference type="InterPro" id="IPR023028">
    <property type="entry name" value="Mannitol_1_phos_5_DH"/>
</dbReference>
<dbReference type="AlphaFoldDB" id="R2Q935"/>
<dbReference type="InterPro" id="IPR013328">
    <property type="entry name" value="6PGD_dom2"/>
</dbReference>
<dbReference type="OrthoDB" id="9768714at2"/>
<evidence type="ECO:0000256" key="5">
    <source>
        <dbReference type="ARBA" id="ARBA00023027"/>
    </source>
</evidence>
<dbReference type="EMBL" id="AJAQ01000033">
    <property type="protein sequence ID" value="EOH91763.1"/>
    <property type="molecule type" value="Genomic_DNA"/>
</dbReference>
<accession>R2Q935</accession>
<keyword evidence="4 7" id="KW-0560">Oxidoreductase</keyword>
<evidence type="ECO:0000256" key="7">
    <source>
        <dbReference type="HAMAP-Rule" id="MF_00196"/>
    </source>
</evidence>
<feature type="domain" description="Mannitol dehydrogenase N-terminal" evidence="8">
    <location>
        <begin position="1"/>
        <end position="187"/>
    </location>
</feature>
<dbReference type="GO" id="GO:0019592">
    <property type="term" value="P:mannitol catabolic process"/>
    <property type="evidence" value="ECO:0007669"/>
    <property type="project" value="TreeGrafter"/>
</dbReference>
<evidence type="ECO:0000313" key="11">
    <source>
        <dbReference type="Proteomes" id="UP000013782"/>
    </source>
</evidence>
<sequence length="393" mass="43746">MKAVHFGAGNIGRGFIGQVLHDNGFQICYADTAQSLINQLNQDAGYSVELLAEEETTVFIDQVQAFNSLEEPEKVIDAIQTADLITTSVGANNLSRIAPLLAQALTKRFKERQQPINILANENIINASTLLKKAVEEHLVEADRSLFNCYAFFVDTAIDRQALSNEVAGKAVAVVEPYFEWVISQEQWDPATPFTIEGATFVKEMQPYIERKLYIVNAAHAAFAYLGALFDYPTIQAAMKDARLEKIVHGFLAENKQYFMKKYQTPEAELDSFIAKTLKRHGNSRLSDSVDRVGRSPIRKLQGDDRLVAPVKGLAELNLAYRNGLIIIAAAYLYRNDEDDEAVKLENMIQEKGFSTTATEISQMNSQLVKEVADIYQAVSQDKGVLLEGESHA</sequence>
<dbReference type="STRING" id="160454.RV10_GL005080"/>
<dbReference type="Gene3D" id="3.40.50.720">
    <property type="entry name" value="NAD(P)-binding Rossmann-like Domain"/>
    <property type="match status" value="1"/>
</dbReference>
<comment type="catalytic activity">
    <reaction evidence="6 7">
        <text>D-mannitol 1-phosphate + NAD(+) = beta-D-fructose 6-phosphate + NADH + H(+)</text>
        <dbReference type="Rhea" id="RHEA:19661"/>
        <dbReference type="ChEBI" id="CHEBI:15378"/>
        <dbReference type="ChEBI" id="CHEBI:57540"/>
        <dbReference type="ChEBI" id="CHEBI:57634"/>
        <dbReference type="ChEBI" id="CHEBI:57945"/>
        <dbReference type="ChEBI" id="CHEBI:61381"/>
        <dbReference type="EC" id="1.1.1.17"/>
    </reaction>
</comment>
<dbReference type="GO" id="GO:0005829">
    <property type="term" value="C:cytosol"/>
    <property type="evidence" value="ECO:0007669"/>
    <property type="project" value="TreeGrafter"/>
</dbReference>
<dbReference type="Pfam" id="PF01232">
    <property type="entry name" value="Mannitol_dh"/>
    <property type="match status" value="1"/>
</dbReference>
<dbReference type="HOGENOM" id="CLU_036089_2_0_9"/>
<dbReference type="Proteomes" id="UP000013782">
    <property type="component" value="Unassembled WGS sequence"/>
</dbReference>
<keyword evidence="5 7" id="KW-0520">NAD</keyword>
<feature type="domain" description="Mannitol dehydrogenase C-terminal" evidence="9">
    <location>
        <begin position="205"/>
        <end position="357"/>
    </location>
</feature>
<evidence type="ECO:0000256" key="1">
    <source>
        <dbReference type="ARBA" id="ARBA00006541"/>
    </source>
</evidence>
<evidence type="ECO:0000313" key="10">
    <source>
        <dbReference type="EMBL" id="EOH91763.1"/>
    </source>
</evidence>
<evidence type="ECO:0000256" key="6">
    <source>
        <dbReference type="ARBA" id="ARBA00048615"/>
    </source>
</evidence>
<dbReference type="eggNOG" id="COG0246">
    <property type="taxonomic scope" value="Bacteria"/>
</dbReference>
<evidence type="ECO:0000256" key="2">
    <source>
        <dbReference type="ARBA" id="ARBA00012939"/>
    </source>
</evidence>
<dbReference type="HAMAP" id="MF_00196">
    <property type="entry name" value="Mannitol_dehydrog"/>
    <property type="match status" value="1"/>
</dbReference>
<dbReference type="EC" id="1.1.1.17" evidence="2 7"/>
<dbReference type="InterPro" id="IPR008927">
    <property type="entry name" value="6-PGluconate_DH-like_C_sf"/>
</dbReference>
<dbReference type="SUPFAM" id="SSF48179">
    <property type="entry name" value="6-phosphogluconate dehydrogenase C-terminal domain-like"/>
    <property type="match status" value="1"/>
</dbReference>
<dbReference type="PATRIC" id="fig|1158607.3.peg.3049"/>
<dbReference type="InterPro" id="IPR036291">
    <property type="entry name" value="NAD(P)-bd_dom_sf"/>
</dbReference>
<dbReference type="Gene3D" id="1.10.1040.10">
    <property type="entry name" value="N-(1-d-carboxylethyl)-l-norvaline Dehydrogenase, domain 2"/>
    <property type="match status" value="1"/>
</dbReference>
<reference evidence="10 11" key="1">
    <citation type="submission" date="2013-02" db="EMBL/GenBank/DDBJ databases">
        <title>The Genome Sequence of Enterococcus pallens BAA-351.</title>
        <authorList>
            <consortium name="The Broad Institute Genome Sequencing Platform"/>
            <consortium name="The Broad Institute Genome Sequencing Center for Infectious Disease"/>
            <person name="Earl A.M."/>
            <person name="Gilmore M.S."/>
            <person name="Lebreton F."/>
            <person name="Walker B."/>
            <person name="Young S.K."/>
            <person name="Zeng Q."/>
            <person name="Gargeya S."/>
            <person name="Fitzgerald M."/>
            <person name="Haas B."/>
            <person name="Abouelleil A."/>
            <person name="Alvarado L."/>
            <person name="Arachchi H.M."/>
            <person name="Berlin A.M."/>
            <person name="Chapman S.B."/>
            <person name="Dewar J."/>
            <person name="Goldberg J."/>
            <person name="Griggs A."/>
            <person name="Gujja S."/>
            <person name="Hansen M."/>
            <person name="Howarth C."/>
            <person name="Imamovic A."/>
            <person name="Larimer J."/>
            <person name="McCowan C."/>
            <person name="Murphy C."/>
            <person name="Neiman D."/>
            <person name="Pearson M."/>
            <person name="Priest M."/>
            <person name="Roberts A."/>
            <person name="Saif S."/>
            <person name="Shea T."/>
            <person name="Sisk P."/>
            <person name="Sykes S."/>
            <person name="Wortman J."/>
            <person name="Nusbaum C."/>
            <person name="Birren B."/>
        </authorList>
    </citation>
    <scope>NUCLEOTIDE SEQUENCE [LARGE SCALE GENOMIC DNA]</scope>
    <source>
        <strain evidence="10 11">ATCC BAA-351</strain>
    </source>
</reference>
<dbReference type="PANTHER" id="PTHR30524">
    <property type="entry name" value="MANNITOL-1-PHOSPHATE 5-DEHYDROGENASE"/>
    <property type="match status" value="1"/>
</dbReference>
<evidence type="ECO:0000259" key="9">
    <source>
        <dbReference type="Pfam" id="PF08125"/>
    </source>
</evidence>
<dbReference type="PRINTS" id="PR00084">
    <property type="entry name" value="MTLDHDRGNASE"/>
</dbReference>
<evidence type="ECO:0000256" key="3">
    <source>
        <dbReference type="ARBA" id="ARBA00016219"/>
    </source>
</evidence>
<evidence type="ECO:0000259" key="8">
    <source>
        <dbReference type="Pfam" id="PF01232"/>
    </source>
</evidence>
<protein>
    <recommendedName>
        <fullName evidence="3 7">Mannitol-1-phosphate 5-dehydrogenase</fullName>
        <ecNumber evidence="2 7">1.1.1.17</ecNumber>
    </recommendedName>
</protein>
<dbReference type="Pfam" id="PF08125">
    <property type="entry name" value="Mannitol_dh_C"/>
    <property type="match status" value="1"/>
</dbReference>
<name>R2Q935_9ENTE</name>
<comment type="similarity">
    <text evidence="1 7">Belongs to the mannitol dehydrogenase family.</text>
</comment>
<dbReference type="InterPro" id="IPR000669">
    <property type="entry name" value="Mannitol_DH"/>
</dbReference>
<dbReference type="GO" id="GO:0008926">
    <property type="term" value="F:mannitol-1-phosphate 5-dehydrogenase activity"/>
    <property type="evidence" value="ECO:0007669"/>
    <property type="project" value="UniProtKB-UniRule"/>
</dbReference>
<dbReference type="PANTHER" id="PTHR30524:SF0">
    <property type="entry name" value="ALTRONATE OXIDOREDUCTASE-RELATED"/>
    <property type="match status" value="1"/>
</dbReference>
<evidence type="ECO:0000256" key="4">
    <source>
        <dbReference type="ARBA" id="ARBA00023002"/>
    </source>
</evidence>
<comment type="caution">
    <text evidence="10">The sequence shown here is derived from an EMBL/GenBank/DDBJ whole genome shotgun (WGS) entry which is preliminary data.</text>
</comment>
<dbReference type="RefSeq" id="WP_010758047.1">
    <property type="nucleotide sequence ID" value="NZ_ASWD01000001.1"/>
</dbReference>
<keyword evidence="11" id="KW-1185">Reference proteome</keyword>
<feature type="binding site" evidence="7">
    <location>
        <begin position="3"/>
        <end position="14"/>
    </location>
    <ligand>
        <name>NAD(+)</name>
        <dbReference type="ChEBI" id="CHEBI:57540"/>
    </ligand>
</feature>
<dbReference type="SUPFAM" id="SSF51735">
    <property type="entry name" value="NAD(P)-binding Rossmann-fold domains"/>
    <property type="match status" value="1"/>
</dbReference>